<name>A0AA39DJG9_VITRO</name>
<proteinExistence type="predicted"/>
<sequence>MTILVFKYHSLYSFVVFHVCSSCVSIGVFESRESVNSSGSSLAHHGSGTSNPKRWDQEGIMEDSADPGSSEFGCCLWRFKHFSSLCVQKHFCRGYSLFRDK</sequence>
<evidence type="ECO:0000313" key="2">
    <source>
        <dbReference type="EMBL" id="KAJ9687128.1"/>
    </source>
</evidence>
<dbReference type="AlphaFoldDB" id="A0AA39DJG9"/>
<feature type="compositionally biased region" description="Low complexity" evidence="1">
    <location>
        <begin position="36"/>
        <end position="50"/>
    </location>
</feature>
<dbReference type="EMBL" id="JARBHA010000012">
    <property type="protein sequence ID" value="KAJ9687128.1"/>
    <property type="molecule type" value="Genomic_DNA"/>
</dbReference>
<dbReference type="Proteomes" id="UP001168098">
    <property type="component" value="Unassembled WGS sequence"/>
</dbReference>
<evidence type="ECO:0000256" key="1">
    <source>
        <dbReference type="SAM" id="MobiDB-lite"/>
    </source>
</evidence>
<comment type="caution">
    <text evidence="2">The sequence shown here is derived from an EMBL/GenBank/DDBJ whole genome shotgun (WGS) entry which is preliminary data.</text>
</comment>
<accession>A0AA39DJG9</accession>
<feature type="region of interest" description="Disordered" evidence="1">
    <location>
        <begin position="36"/>
        <end position="68"/>
    </location>
</feature>
<reference evidence="2 3" key="1">
    <citation type="journal article" date="2023" name="BMC Biotechnol.">
        <title>Vitis rotundifolia cv Carlos genome sequencing.</title>
        <authorList>
            <person name="Huff M."/>
            <person name="Hulse-Kemp A."/>
            <person name="Scheffler B."/>
            <person name="Youngblood R."/>
            <person name="Simpson S."/>
            <person name="Babiker E."/>
            <person name="Staton M."/>
        </authorList>
    </citation>
    <scope>NUCLEOTIDE SEQUENCE [LARGE SCALE GENOMIC DNA]</scope>
    <source>
        <tissue evidence="2">Leaf</tissue>
    </source>
</reference>
<organism evidence="2 3">
    <name type="scientific">Vitis rotundifolia</name>
    <name type="common">Muscadine grape</name>
    <dbReference type="NCBI Taxonomy" id="103349"/>
    <lineage>
        <taxon>Eukaryota</taxon>
        <taxon>Viridiplantae</taxon>
        <taxon>Streptophyta</taxon>
        <taxon>Embryophyta</taxon>
        <taxon>Tracheophyta</taxon>
        <taxon>Spermatophyta</taxon>
        <taxon>Magnoliopsida</taxon>
        <taxon>eudicotyledons</taxon>
        <taxon>Gunneridae</taxon>
        <taxon>Pentapetalae</taxon>
        <taxon>rosids</taxon>
        <taxon>Vitales</taxon>
        <taxon>Vitaceae</taxon>
        <taxon>Viteae</taxon>
        <taxon>Vitis</taxon>
    </lineage>
</organism>
<keyword evidence="3" id="KW-1185">Reference proteome</keyword>
<protein>
    <submittedName>
        <fullName evidence="2">Uncharacterized protein</fullName>
    </submittedName>
</protein>
<gene>
    <name evidence="2" type="ORF">PVL29_015831</name>
</gene>
<evidence type="ECO:0000313" key="3">
    <source>
        <dbReference type="Proteomes" id="UP001168098"/>
    </source>
</evidence>